<dbReference type="PANTHER" id="PTHR12203">
    <property type="entry name" value="KDEL LYS-ASP-GLU-LEU CONTAINING - RELATED"/>
    <property type="match status" value="1"/>
</dbReference>
<evidence type="ECO:0000313" key="9">
    <source>
        <dbReference type="EMBL" id="KAJ8920943.1"/>
    </source>
</evidence>
<feature type="domain" description="Glycosyl transferase CAP10" evidence="8">
    <location>
        <begin position="140"/>
        <end position="393"/>
    </location>
</feature>
<evidence type="ECO:0000256" key="1">
    <source>
        <dbReference type="ARBA" id="ARBA00004319"/>
    </source>
</evidence>
<comment type="similarity">
    <text evidence="3">Belongs to the glycosyltransferase 90 family.</text>
</comment>
<feature type="chain" id="PRO_5043507854" description="Glycosyl transferase CAP10 domain-containing protein" evidence="7">
    <location>
        <begin position="26"/>
        <end position="406"/>
    </location>
</feature>
<keyword evidence="7" id="KW-0732">Signal</keyword>
<evidence type="ECO:0000256" key="3">
    <source>
        <dbReference type="ARBA" id="ARBA00010118"/>
    </source>
</evidence>
<keyword evidence="4" id="KW-0328">Glycosyltransferase</keyword>
<dbReference type="Pfam" id="PF05686">
    <property type="entry name" value="Glyco_transf_90"/>
    <property type="match status" value="1"/>
</dbReference>
<accession>A0AAV8W3C8</accession>
<comment type="function">
    <text evidence="6">Protein O-glucosyltransferase. Catalyzes the reaction that attaches glucose through an O-glycosidic linkage to a conserved serine residue found in the consensus sequence C-X-S-X-[PA]-C in epidermal growth factor-like repeats. Regulates Notch signaling by glucosylating Notch in the ER, glucosylation is required for the correct folding and cleavage of Notch.</text>
</comment>
<dbReference type="InterPro" id="IPR051091">
    <property type="entry name" value="O-Glucosyltr/Glycosyltrsf_90"/>
</dbReference>
<evidence type="ECO:0000313" key="10">
    <source>
        <dbReference type="Proteomes" id="UP001159042"/>
    </source>
</evidence>
<feature type="signal peptide" evidence="7">
    <location>
        <begin position="1"/>
        <end position="25"/>
    </location>
</feature>
<dbReference type="GO" id="GO:0006493">
    <property type="term" value="P:protein O-linked glycosylation"/>
    <property type="evidence" value="ECO:0007669"/>
    <property type="project" value="TreeGrafter"/>
</dbReference>
<gene>
    <name evidence="9" type="ORF">NQ315_015736</name>
</gene>
<evidence type="ECO:0000256" key="6">
    <source>
        <dbReference type="ARBA" id="ARBA00045690"/>
    </source>
</evidence>
<dbReference type="PANTHER" id="PTHR12203:SF35">
    <property type="entry name" value="PROTEIN O-GLUCOSYLTRANSFERASE 1"/>
    <property type="match status" value="1"/>
</dbReference>
<evidence type="ECO:0000256" key="2">
    <source>
        <dbReference type="ARBA" id="ARBA00004922"/>
    </source>
</evidence>
<dbReference type="AlphaFoldDB" id="A0AAV8W3C8"/>
<sequence>MNKIDFTCVFLSIFFLCISYHGCATSTCLKSEEQNCEEQKINKYSKEANINYQKYLKLIKNAKEAYKPCEESKCRCHAQVIANDLQVFKKEGISRKLIESVKSKGTKYQIIQNTLYRDESCMFPARCAGIEHFLLELLPKLPDMEFIINTRDWPQIHKHYGVFGPVFSFSKTSEYHDIMYPAWSFWEGGPAISLYPRGIGRWDNHRNTLGNIANKTRWDDKIPKAFFRGSRTSSERDPLVLLSRERPKLVDAMYTKNQAWKSDADTLHAPPAREVSFEEHCKYKYLFNFRGVAASFRFKHIMLCKSLVFHVGDDWLEFFYPALKPWIHYIPVESNASKQKMRELIEFAVQHDDLAREIAENGYNVIWNNLRMKDVSCYWNKLLKRYAKLLTYKPVLDTALIKVKEK</sequence>
<dbReference type="GO" id="GO:0035252">
    <property type="term" value="F:UDP-xylosyltransferase activity"/>
    <property type="evidence" value="ECO:0007669"/>
    <property type="project" value="TreeGrafter"/>
</dbReference>
<comment type="pathway">
    <text evidence="2">Protein modification; protein glycosylation.</text>
</comment>
<dbReference type="SMART" id="SM00672">
    <property type="entry name" value="CAP10"/>
    <property type="match status" value="1"/>
</dbReference>
<evidence type="ECO:0000256" key="5">
    <source>
        <dbReference type="ARBA" id="ARBA00022679"/>
    </source>
</evidence>
<dbReference type="EMBL" id="JANEYG010000012">
    <property type="protein sequence ID" value="KAJ8920943.1"/>
    <property type="molecule type" value="Genomic_DNA"/>
</dbReference>
<keyword evidence="5" id="KW-0808">Transferase</keyword>
<dbReference type="GO" id="GO:0045747">
    <property type="term" value="P:positive regulation of Notch signaling pathway"/>
    <property type="evidence" value="ECO:0007669"/>
    <property type="project" value="TreeGrafter"/>
</dbReference>
<dbReference type="GO" id="GO:0005788">
    <property type="term" value="C:endoplasmic reticulum lumen"/>
    <property type="evidence" value="ECO:0007669"/>
    <property type="project" value="UniProtKB-SubCell"/>
</dbReference>
<evidence type="ECO:0000256" key="4">
    <source>
        <dbReference type="ARBA" id="ARBA00022676"/>
    </source>
</evidence>
<evidence type="ECO:0000256" key="7">
    <source>
        <dbReference type="SAM" id="SignalP"/>
    </source>
</evidence>
<protein>
    <recommendedName>
        <fullName evidence="8">Glycosyl transferase CAP10 domain-containing protein</fullName>
    </recommendedName>
</protein>
<comment type="subcellular location">
    <subcellularLocation>
        <location evidence="1">Endoplasmic reticulum lumen</location>
    </subcellularLocation>
</comment>
<keyword evidence="10" id="KW-1185">Reference proteome</keyword>
<dbReference type="InterPro" id="IPR006598">
    <property type="entry name" value="CAP10"/>
</dbReference>
<reference evidence="9 10" key="1">
    <citation type="journal article" date="2023" name="Insect Mol. Biol.">
        <title>Genome sequencing provides insights into the evolution of gene families encoding plant cell wall-degrading enzymes in longhorned beetles.</title>
        <authorList>
            <person name="Shin N.R."/>
            <person name="Okamura Y."/>
            <person name="Kirsch R."/>
            <person name="Pauchet Y."/>
        </authorList>
    </citation>
    <scope>NUCLEOTIDE SEQUENCE [LARGE SCALE GENOMIC DNA]</scope>
    <source>
        <strain evidence="9">EAD_L_NR</strain>
    </source>
</reference>
<name>A0AAV8W3C8_9CUCU</name>
<organism evidence="9 10">
    <name type="scientific">Exocentrus adspersus</name>
    <dbReference type="NCBI Taxonomy" id="1586481"/>
    <lineage>
        <taxon>Eukaryota</taxon>
        <taxon>Metazoa</taxon>
        <taxon>Ecdysozoa</taxon>
        <taxon>Arthropoda</taxon>
        <taxon>Hexapoda</taxon>
        <taxon>Insecta</taxon>
        <taxon>Pterygota</taxon>
        <taxon>Neoptera</taxon>
        <taxon>Endopterygota</taxon>
        <taxon>Coleoptera</taxon>
        <taxon>Polyphaga</taxon>
        <taxon>Cucujiformia</taxon>
        <taxon>Chrysomeloidea</taxon>
        <taxon>Cerambycidae</taxon>
        <taxon>Lamiinae</taxon>
        <taxon>Acanthocinini</taxon>
        <taxon>Exocentrus</taxon>
    </lineage>
</organism>
<evidence type="ECO:0000259" key="8">
    <source>
        <dbReference type="SMART" id="SM00672"/>
    </source>
</evidence>
<dbReference type="GO" id="GO:0035251">
    <property type="term" value="F:UDP-glucosyltransferase activity"/>
    <property type="evidence" value="ECO:0007669"/>
    <property type="project" value="TreeGrafter"/>
</dbReference>
<dbReference type="Proteomes" id="UP001159042">
    <property type="component" value="Unassembled WGS sequence"/>
</dbReference>
<proteinExistence type="inferred from homology"/>
<comment type="caution">
    <text evidence="9">The sequence shown here is derived from an EMBL/GenBank/DDBJ whole genome shotgun (WGS) entry which is preliminary data.</text>
</comment>